<dbReference type="EMBL" id="JARKIE010000397">
    <property type="protein sequence ID" value="KAJ7645698.1"/>
    <property type="molecule type" value="Genomic_DNA"/>
</dbReference>
<protein>
    <submittedName>
        <fullName evidence="1">Uncharacterized protein</fullName>
    </submittedName>
</protein>
<proteinExistence type="predicted"/>
<dbReference type="Proteomes" id="UP001221757">
    <property type="component" value="Unassembled WGS sequence"/>
</dbReference>
<dbReference type="AlphaFoldDB" id="A0AAD7CCZ1"/>
<comment type="caution">
    <text evidence="1">The sequence shown here is derived from an EMBL/GenBank/DDBJ whole genome shotgun (WGS) entry which is preliminary data.</text>
</comment>
<gene>
    <name evidence="1" type="ORF">B0H17DRAFT_1148397</name>
</gene>
<name>A0AAD7CCZ1_MYCRO</name>
<accession>A0AAD7CCZ1</accession>
<reference evidence="1" key="1">
    <citation type="submission" date="2023-03" db="EMBL/GenBank/DDBJ databases">
        <title>Massive genome expansion in bonnet fungi (Mycena s.s.) driven by repeated elements and novel gene families across ecological guilds.</title>
        <authorList>
            <consortium name="Lawrence Berkeley National Laboratory"/>
            <person name="Harder C.B."/>
            <person name="Miyauchi S."/>
            <person name="Viragh M."/>
            <person name="Kuo A."/>
            <person name="Thoen E."/>
            <person name="Andreopoulos B."/>
            <person name="Lu D."/>
            <person name="Skrede I."/>
            <person name="Drula E."/>
            <person name="Henrissat B."/>
            <person name="Morin E."/>
            <person name="Kohler A."/>
            <person name="Barry K."/>
            <person name="LaButti K."/>
            <person name="Morin E."/>
            <person name="Salamov A."/>
            <person name="Lipzen A."/>
            <person name="Mereny Z."/>
            <person name="Hegedus B."/>
            <person name="Baldrian P."/>
            <person name="Stursova M."/>
            <person name="Weitz H."/>
            <person name="Taylor A."/>
            <person name="Grigoriev I.V."/>
            <person name="Nagy L.G."/>
            <person name="Martin F."/>
            <person name="Kauserud H."/>
        </authorList>
    </citation>
    <scope>NUCLEOTIDE SEQUENCE</scope>
    <source>
        <strain evidence="1">CBHHK067</strain>
    </source>
</reference>
<evidence type="ECO:0000313" key="2">
    <source>
        <dbReference type="Proteomes" id="UP001221757"/>
    </source>
</evidence>
<keyword evidence="2" id="KW-1185">Reference proteome</keyword>
<organism evidence="1 2">
    <name type="scientific">Mycena rosella</name>
    <name type="common">Pink bonnet</name>
    <name type="synonym">Agaricus rosellus</name>
    <dbReference type="NCBI Taxonomy" id="1033263"/>
    <lineage>
        <taxon>Eukaryota</taxon>
        <taxon>Fungi</taxon>
        <taxon>Dikarya</taxon>
        <taxon>Basidiomycota</taxon>
        <taxon>Agaricomycotina</taxon>
        <taxon>Agaricomycetes</taxon>
        <taxon>Agaricomycetidae</taxon>
        <taxon>Agaricales</taxon>
        <taxon>Marasmiineae</taxon>
        <taxon>Mycenaceae</taxon>
        <taxon>Mycena</taxon>
    </lineage>
</organism>
<evidence type="ECO:0000313" key="1">
    <source>
        <dbReference type="EMBL" id="KAJ7645698.1"/>
    </source>
</evidence>
<sequence>MANVGPTPFKCYGFTAMAVAPCESSRAVRHPHRLSGVEKASDLLNFVKRAMSQGRRAAPCRLHLRLGWVLGTHCVPVSPKSIYCHPGGDFHDVGVVIEFQFRNRLRTKIPSDILTFRQHLELAEAGQAWRWHIFSGFGELELTGVTAWAECMQAEDFDHLAK</sequence>